<feature type="compositionally biased region" description="Basic and acidic residues" evidence="2">
    <location>
        <begin position="10"/>
        <end position="20"/>
    </location>
</feature>
<dbReference type="AlphaFoldDB" id="A0A1G4JYD4"/>
<dbReference type="Pfam" id="PF05178">
    <property type="entry name" value="Kri1"/>
    <property type="match status" value="1"/>
</dbReference>
<sequence length="567" mass="65861">MPRKKSAAKKAKENAKKAELRAAQTDATPESMSQTPQSLKQEKASIAEADDSYSEESSSEEEDDYGELVTEEVEDGFNQVLTAIRNNDKSLFDPSVRFFEDPEKAAAKLAKQRKEKPVYLKDYHRMNILSGETFKDDDENADLADIKEMETVDGKQSFASQQREEKTQLLNEIKDQFKQDSGSDEDGDEDDFLVKKEPAKRERHIQNALPNPEENDEGFLQAFVSKHAWVPKQGDKEINLDDPGMQEDDEEFEDAAEQFENAYNFRYEDPNAAEIVSYARNQATLRRGADNPRRRKREEEKKQLEAEKKEKETHVQKKKIEKVNKLTDVLEQVKKDYGADIDESMVKKLTSSLLNGDFEDNQWDSVVNELFNDEFYNQEGKPTWDENDEIMGDFYKGDQEKEDEDSDGEQEPLTKKSRKEKKQEKSSQKKEKKKISELVESAVENEKLAIVDEVEKERKSRSRTKDDGEMKFRYREVSPESFGLSYREIFAADDTDLNEFIGLKKFAPYRAKELRAKDRRKVTKSRRIREWRKKTFGKEEPLDEAESQEAPEKKKRHSKKTKSSSDQ</sequence>
<feature type="compositionally biased region" description="Acidic residues" evidence="2">
    <location>
        <begin position="182"/>
        <end position="191"/>
    </location>
</feature>
<accession>A0A1G4JYD4</accession>
<dbReference type="InterPro" id="IPR024626">
    <property type="entry name" value="Kri1-like_C"/>
</dbReference>
<dbReference type="Pfam" id="PF12936">
    <property type="entry name" value="Kri1_C"/>
    <property type="match status" value="1"/>
</dbReference>
<protein>
    <submittedName>
        <fullName evidence="4">LAME_0F15324g1_1</fullName>
    </submittedName>
</protein>
<feature type="region of interest" description="Disordered" evidence="2">
    <location>
        <begin position="533"/>
        <end position="567"/>
    </location>
</feature>
<keyword evidence="5" id="KW-1185">Reference proteome</keyword>
<evidence type="ECO:0000313" key="4">
    <source>
        <dbReference type="EMBL" id="SCU96204.1"/>
    </source>
</evidence>
<feature type="compositionally biased region" description="Acidic residues" evidence="2">
    <location>
        <begin position="400"/>
        <end position="410"/>
    </location>
</feature>
<feature type="region of interest" description="Disordered" evidence="2">
    <location>
        <begin position="147"/>
        <end position="215"/>
    </location>
</feature>
<feature type="compositionally biased region" description="Basic and acidic residues" evidence="2">
    <location>
        <begin position="287"/>
        <end position="315"/>
    </location>
</feature>
<gene>
    <name evidence="4" type="ORF">LAME_0F15324G</name>
</gene>
<dbReference type="OrthoDB" id="10252032at2759"/>
<dbReference type="PANTHER" id="PTHR14490:SF5">
    <property type="entry name" value="PROTEIN KRI1 HOMOLOG"/>
    <property type="match status" value="1"/>
</dbReference>
<dbReference type="InterPro" id="IPR018034">
    <property type="entry name" value="Kri1"/>
</dbReference>
<comment type="similarity">
    <text evidence="1">Belongs to the KRI1 family.</text>
</comment>
<evidence type="ECO:0000256" key="2">
    <source>
        <dbReference type="SAM" id="MobiDB-lite"/>
    </source>
</evidence>
<feature type="compositionally biased region" description="Basic and acidic residues" evidence="2">
    <location>
        <begin position="421"/>
        <end position="436"/>
    </location>
</feature>
<feature type="region of interest" description="Disordered" evidence="2">
    <location>
        <begin position="1"/>
        <end position="68"/>
    </location>
</feature>
<proteinExistence type="inferred from homology"/>
<feature type="domain" description="Kri1-like C-terminal" evidence="3">
    <location>
        <begin position="440"/>
        <end position="535"/>
    </location>
</feature>
<reference evidence="5" key="1">
    <citation type="submission" date="2016-03" db="EMBL/GenBank/DDBJ databases">
        <authorList>
            <person name="Devillers Hugo."/>
        </authorList>
    </citation>
    <scope>NUCLEOTIDE SEQUENCE [LARGE SCALE GENOMIC DNA]</scope>
</reference>
<feature type="compositionally biased region" description="Polar residues" evidence="2">
    <location>
        <begin position="25"/>
        <end position="39"/>
    </location>
</feature>
<dbReference type="Proteomes" id="UP000191144">
    <property type="component" value="Chromosome F"/>
</dbReference>
<feature type="compositionally biased region" description="Basic residues" evidence="2">
    <location>
        <begin position="553"/>
        <end position="567"/>
    </location>
</feature>
<feature type="compositionally biased region" description="Acidic residues" evidence="2">
    <location>
        <begin position="48"/>
        <end position="68"/>
    </location>
</feature>
<dbReference type="GO" id="GO:0000447">
    <property type="term" value="P:endonucleolytic cleavage in ITS1 to separate SSU-rRNA from 5.8S rRNA and LSU-rRNA from tricistronic rRNA transcript (SSU-rRNA, 5.8S rRNA, LSU-rRNA)"/>
    <property type="evidence" value="ECO:0007669"/>
    <property type="project" value="TreeGrafter"/>
</dbReference>
<evidence type="ECO:0000313" key="5">
    <source>
        <dbReference type="Proteomes" id="UP000191144"/>
    </source>
</evidence>
<name>A0A1G4JYD4_9SACH</name>
<dbReference type="GO" id="GO:0030686">
    <property type="term" value="C:90S preribosome"/>
    <property type="evidence" value="ECO:0007669"/>
    <property type="project" value="TreeGrafter"/>
</dbReference>
<evidence type="ECO:0000259" key="3">
    <source>
        <dbReference type="Pfam" id="PF12936"/>
    </source>
</evidence>
<feature type="compositionally biased region" description="Basic and acidic residues" evidence="2">
    <location>
        <begin position="162"/>
        <end position="178"/>
    </location>
</feature>
<feature type="region of interest" description="Disordered" evidence="2">
    <location>
        <begin position="278"/>
        <end position="316"/>
    </location>
</feature>
<dbReference type="GO" id="GO:0005730">
    <property type="term" value="C:nucleolus"/>
    <property type="evidence" value="ECO:0007669"/>
    <property type="project" value="TreeGrafter"/>
</dbReference>
<feature type="region of interest" description="Disordered" evidence="2">
    <location>
        <begin position="378"/>
        <end position="436"/>
    </location>
</feature>
<dbReference type="EMBL" id="LT598477">
    <property type="protein sequence ID" value="SCU96204.1"/>
    <property type="molecule type" value="Genomic_DNA"/>
</dbReference>
<evidence type="ECO:0000256" key="1">
    <source>
        <dbReference type="ARBA" id="ARBA00007473"/>
    </source>
</evidence>
<dbReference type="PANTHER" id="PTHR14490">
    <property type="entry name" value="ZINC FINGER, ZZ TYPE"/>
    <property type="match status" value="1"/>
</dbReference>
<organism evidence="4 5">
    <name type="scientific">Lachancea meyersii CBS 8951</name>
    <dbReference type="NCBI Taxonomy" id="1266667"/>
    <lineage>
        <taxon>Eukaryota</taxon>
        <taxon>Fungi</taxon>
        <taxon>Dikarya</taxon>
        <taxon>Ascomycota</taxon>
        <taxon>Saccharomycotina</taxon>
        <taxon>Saccharomycetes</taxon>
        <taxon>Saccharomycetales</taxon>
        <taxon>Saccharomycetaceae</taxon>
        <taxon>Lachancea</taxon>
    </lineage>
</organism>